<reference evidence="1 2" key="1">
    <citation type="submission" date="2023-01" db="EMBL/GenBank/DDBJ databases">
        <title>Psychrosphaera sp. nov., isolated from marine algae.</title>
        <authorList>
            <person name="Bayburt H."/>
            <person name="Choi B.J."/>
            <person name="Kim J.M."/>
            <person name="Choi D.G."/>
            <person name="Jeon C.O."/>
        </authorList>
    </citation>
    <scope>NUCLEOTIDE SEQUENCE [LARGE SCALE GENOMIC DNA]</scope>
    <source>
        <strain evidence="1 2">G1-22</strain>
    </source>
</reference>
<organism evidence="1 2">
    <name type="scientific">Psychrosphaera algicola</name>
    <dbReference type="NCBI Taxonomy" id="3023714"/>
    <lineage>
        <taxon>Bacteria</taxon>
        <taxon>Pseudomonadati</taxon>
        <taxon>Pseudomonadota</taxon>
        <taxon>Gammaproteobacteria</taxon>
        <taxon>Alteromonadales</taxon>
        <taxon>Pseudoalteromonadaceae</taxon>
        <taxon>Psychrosphaera</taxon>
    </lineage>
</organism>
<name>A0ABT5FDB8_9GAMM</name>
<keyword evidence="2" id="KW-1185">Reference proteome</keyword>
<proteinExistence type="predicted"/>
<dbReference type="RefSeq" id="WP_272180932.1">
    <property type="nucleotide sequence ID" value="NZ_JAQOMS010000002.1"/>
</dbReference>
<protein>
    <submittedName>
        <fullName evidence="1">Uncharacterized protein</fullName>
    </submittedName>
</protein>
<sequence length="101" mass="11515">MRIKLSRMGWNNVLIFASMFMILLFNYSHRMMTQGHESGETNTLVGANTIIQSIDFNGIKIERLGATWRSVSTIELTKPLNTDLIVETWTQQPFVALQSPL</sequence>
<comment type="caution">
    <text evidence="1">The sequence shown here is derived from an EMBL/GenBank/DDBJ whole genome shotgun (WGS) entry which is preliminary data.</text>
</comment>
<dbReference type="Proteomes" id="UP001528411">
    <property type="component" value="Unassembled WGS sequence"/>
</dbReference>
<gene>
    <name evidence="1" type="ORF">PN838_12910</name>
</gene>
<dbReference type="EMBL" id="JAQOMS010000002">
    <property type="protein sequence ID" value="MDC2889508.1"/>
    <property type="molecule type" value="Genomic_DNA"/>
</dbReference>
<evidence type="ECO:0000313" key="1">
    <source>
        <dbReference type="EMBL" id="MDC2889508.1"/>
    </source>
</evidence>
<accession>A0ABT5FDB8</accession>
<evidence type="ECO:0000313" key="2">
    <source>
        <dbReference type="Proteomes" id="UP001528411"/>
    </source>
</evidence>